<evidence type="ECO:0000313" key="5">
    <source>
        <dbReference type="Proteomes" id="UP000664132"/>
    </source>
</evidence>
<comment type="caution">
    <text evidence="4">The sequence shown here is derived from an EMBL/GenBank/DDBJ whole genome shotgun (WGS) entry which is preliminary data.</text>
</comment>
<accession>A0A8H7T687</accession>
<dbReference type="GO" id="GO:0016491">
    <property type="term" value="F:oxidoreductase activity"/>
    <property type="evidence" value="ECO:0007669"/>
    <property type="project" value="UniProtKB-KW"/>
</dbReference>
<name>A0A8H7T687_9HELO</name>
<evidence type="ECO:0000313" key="4">
    <source>
        <dbReference type="EMBL" id="KAG4414189.1"/>
    </source>
</evidence>
<dbReference type="InterPro" id="IPR008030">
    <property type="entry name" value="NmrA-like"/>
</dbReference>
<dbReference type="InterPro" id="IPR045312">
    <property type="entry name" value="PCBER-like"/>
</dbReference>
<evidence type="ECO:0000256" key="1">
    <source>
        <dbReference type="ARBA" id="ARBA00022857"/>
    </source>
</evidence>
<dbReference type="InterPro" id="IPR051609">
    <property type="entry name" value="NmrA/Isoflavone_reductase-like"/>
</dbReference>
<organism evidence="4 5">
    <name type="scientific">Cadophora malorum</name>
    <dbReference type="NCBI Taxonomy" id="108018"/>
    <lineage>
        <taxon>Eukaryota</taxon>
        <taxon>Fungi</taxon>
        <taxon>Dikarya</taxon>
        <taxon>Ascomycota</taxon>
        <taxon>Pezizomycotina</taxon>
        <taxon>Leotiomycetes</taxon>
        <taxon>Helotiales</taxon>
        <taxon>Ploettnerulaceae</taxon>
        <taxon>Cadophora</taxon>
    </lineage>
</organism>
<gene>
    <name evidence="4" type="ORF">IFR04_012676</name>
</gene>
<sequence length="321" mass="34440">MPTSASRGCEVTTSPIIFMSAIKNVAVLGGAGTLGAPVLKAIIDSGKFNITVITRPSSTSTFPSGVKTVRADPTSIDELTAALKGQDAVVSTVARAGVRGQTVLVDAAIAAGVKRILPSEYAGDLSNPNAATLPPFADKIHVRKYIEAKVAAGADITYSFLVSSIFLDWGLDYEMLLEWRSPTPTLYNGGEFEFSATTLATVGKAVAGVLSHPEETKNRVVYVHDIAISQKKLLEMARKVAPERSWSPIMVSMDERKKWLKSKADEGDYTSGPVVFGYLGLAVFQDGYGGRLPMLDNELLGIKEMTDADIEALWRKRLVPS</sequence>
<evidence type="ECO:0000256" key="2">
    <source>
        <dbReference type="ARBA" id="ARBA00023002"/>
    </source>
</evidence>
<dbReference type="EMBL" id="JAFJYH010000277">
    <property type="protein sequence ID" value="KAG4414189.1"/>
    <property type="molecule type" value="Genomic_DNA"/>
</dbReference>
<feature type="domain" description="NmrA-like" evidence="3">
    <location>
        <begin position="23"/>
        <end position="241"/>
    </location>
</feature>
<dbReference type="Gene3D" id="3.40.50.720">
    <property type="entry name" value="NAD(P)-binding Rossmann-like Domain"/>
    <property type="match status" value="1"/>
</dbReference>
<dbReference type="Gene3D" id="3.90.25.10">
    <property type="entry name" value="UDP-galactose 4-epimerase, domain 1"/>
    <property type="match status" value="1"/>
</dbReference>
<dbReference type="PANTHER" id="PTHR47706">
    <property type="entry name" value="NMRA-LIKE FAMILY PROTEIN"/>
    <property type="match status" value="1"/>
</dbReference>
<dbReference type="InterPro" id="IPR036291">
    <property type="entry name" value="NAD(P)-bd_dom_sf"/>
</dbReference>
<dbReference type="SUPFAM" id="SSF51735">
    <property type="entry name" value="NAD(P)-binding Rossmann-fold domains"/>
    <property type="match status" value="1"/>
</dbReference>
<keyword evidence="5" id="KW-1185">Reference proteome</keyword>
<dbReference type="PANTHER" id="PTHR47706:SF1">
    <property type="entry name" value="CIPA-LIKE, PUTATIVE (AFU_ORTHOLOGUE AFUA_1G12460)-RELATED"/>
    <property type="match status" value="1"/>
</dbReference>
<dbReference type="AlphaFoldDB" id="A0A8H7T687"/>
<dbReference type="Proteomes" id="UP000664132">
    <property type="component" value="Unassembled WGS sequence"/>
</dbReference>
<keyword evidence="1" id="KW-0521">NADP</keyword>
<evidence type="ECO:0000259" key="3">
    <source>
        <dbReference type="Pfam" id="PF05368"/>
    </source>
</evidence>
<protein>
    <recommendedName>
        <fullName evidence="3">NmrA-like domain-containing protein</fullName>
    </recommendedName>
</protein>
<keyword evidence="2" id="KW-0560">Oxidoreductase</keyword>
<proteinExistence type="predicted"/>
<dbReference type="OrthoDB" id="9974981at2759"/>
<dbReference type="Pfam" id="PF05368">
    <property type="entry name" value="NmrA"/>
    <property type="match status" value="1"/>
</dbReference>
<dbReference type="CDD" id="cd05259">
    <property type="entry name" value="PCBER_SDR_a"/>
    <property type="match status" value="1"/>
</dbReference>
<reference evidence="4" key="1">
    <citation type="submission" date="2021-02" db="EMBL/GenBank/DDBJ databases">
        <title>Genome sequence Cadophora malorum strain M34.</title>
        <authorList>
            <person name="Stefanovic E."/>
            <person name="Vu D."/>
            <person name="Scully C."/>
            <person name="Dijksterhuis J."/>
            <person name="Roader J."/>
            <person name="Houbraken J."/>
        </authorList>
    </citation>
    <scope>NUCLEOTIDE SEQUENCE</scope>
    <source>
        <strain evidence="4">M34</strain>
    </source>
</reference>